<sequence>MGNTDSRYPPPAAPPGPAPVDLAARVDAFTADFFPSGRYTVPGAAQRRAVADGVLGALDGRTGDAERALARAGYRITGFTEAVTGRPVTEIAETGETAADDGGTGDGRGWGRVYLDRSARPAWSVQVPHPASDVRTEALGVELFRAVPGGVLVLAGSHRRAGADGSSDVAHRSDTVFAAVVEALTLRGLPGIQLHGFGAASLPGRDAVVSSGAGRPGPAAELTAAGLGGAGLVVRRAWREPGARLAGATNVAGLFAAGLGVPWLHVELAYGVRADPARRAAVARVLAETVRGWDADQQGRRRRSIT</sequence>
<reference evidence="1 2" key="1">
    <citation type="submission" date="2018-08" db="EMBL/GenBank/DDBJ databases">
        <title>Diversity &amp; Physiological Properties of Lignin-Decomposing Actinobacteria from Soil.</title>
        <authorList>
            <person name="Roh S.G."/>
            <person name="Kim S.B."/>
        </authorList>
    </citation>
    <scope>NUCLEOTIDE SEQUENCE [LARGE SCALE GENOMIC DNA]</scope>
    <source>
        <strain evidence="1 2">MMS17-GH009</strain>
    </source>
</reference>
<evidence type="ECO:0000313" key="1">
    <source>
        <dbReference type="EMBL" id="RGD59997.1"/>
    </source>
</evidence>
<dbReference type="Proteomes" id="UP000263377">
    <property type="component" value="Unassembled WGS sequence"/>
</dbReference>
<dbReference type="RefSeq" id="WP_117488157.1">
    <property type="nucleotide sequence ID" value="NZ_QVIG01000001.1"/>
</dbReference>
<gene>
    <name evidence="1" type="ORF">DR950_21385</name>
</gene>
<protein>
    <submittedName>
        <fullName evidence="1">Uncharacterized protein</fullName>
    </submittedName>
</protein>
<proteinExistence type="predicted"/>
<dbReference type="EMBL" id="QVIG01000001">
    <property type="protein sequence ID" value="RGD59997.1"/>
    <property type="molecule type" value="Genomic_DNA"/>
</dbReference>
<evidence type="ECO:0000313" key="2">
    <source>
        <dbReference type="Proteomes" id="UP000263377"/>
    </source>
</evidence>
<name>A0A372ZXE2_9ACTN</name>
<comment type="caution">
    <text evidence="1">The sequence shown here is derived from an EMBL/GenBank/DDBJ whole genome shotgun (WGS) entry which is preliminary data.</text>
</comment>
<accession>A0A372ZXE2</accession>
<organism evidence="1 2">
    <name type="scientific">Kitasatospora xanthocidica</name>
    <dbReference type="NCBI Taxonomy" id="83382"/>
    <lineage>
        <taxon>Bacteria</taxon>
        <taxon>Bacillati</taxon>
        <taxon>Actinomycetota</taxon>
        <taxon>Actinomycetes</taxon>
        <taxon>Kitasatosporales</taxon>
        <taxon>Streptomycetaceae</taxon>
        <taxon>Kitasatospora</taxon>
    </lineage>
</organism>
<keyword evidence="2" id="KW-1185">Reference proteome</keyword>
<dbReference type="AlphaFoldDB" id="A0A372ZXE2"/>